<dbReference type="RefSeq" id="WP_088553105.1">
    <property type="nucleotide sequence ID" value="NZ_BDGJ01000020.1"/>
</dbReference>
<feature type="transmembrane region" description="Helical" evidence="1">
    <location>
        <begin position="474"/>
        <end position="500"/>
    </location>
</feature>
<keyword evidence="1" id="KW-0812">Transmembrane</keyword>
<feature type="transmembrane region" description="Helical" evidence="1">
    <location>
        <begin position="506"/>
        <end position="523"/>
    </location>
</feature>
<evidence type="ECO:0000313" key="4">
    <source>
        <dbReference type="Proteomes" id="UP000197032"/>
    </source>
</evidence>
<protein>
    <submittedName>
        <fullName evidence="3">TRAP transporter, 4TM/12TM fusion protein</fullName>
    </submittedName>
</protein>
<keyword evidence="1" id="KW-1133">Transmembrane helix</keyword>
<keyword evidence="4" id="KW-1185">Reference proteome</keyword>
<feature type="transmembrane region" description="Helical" evidence="1">
    <location>
        <begin position="176"/>
        <end position="202"/>
    </location>
</feature>
<evidence type="ECO:0000313" key="3">
    <source>
        <dbReference type="EMBL" id="GAW91589.1"/>
    </source>
</evidence>
<dbReference type="PANTHER" id="PTHR43849:SF2">
    <property type="entry name" value="BLL3936 PROTEIN"/>
    <property type="match status" value="1"/>
</dbReference>
<feature type="transmembrane region" description="Helical" evidence="1">
    <location>
        <begin position="309"/>
        <end position="326"/>
    </location>
</feature>
<name>A0A1Z5HPX9_9FIRM</name>
<feature type="transmembrane region" description="Helical" evidence="1">
    <location>
        <begin position="21"/>
        <end position="41"/>
    </location>
</feature>
<evidence type="ECO:0000259" key="2">
    <source>
        <dbReference type="Pfam" id="PF06808"/>
    </source>
</evidence>
<reference evidence="4" key="1">
    <citation type="journal article" date="2017" name="Appl. Environ. Microbiol.">
        <title>Genomic analysis of Calderihabitans maritimus KKC1, a thermophilic hydrogenogenic carboxydotrophic bacterium isolated from marine sediment.</title>
        <authorList>
            <person name="Omae K."/>
            <person name="Yoneda Y."/>
            <person name="Fukuyama Y."/>
            <person name="Yoshida T."/>
            <person name="Sako Y."/>
        </authorList>
    </citation>
    <scope>NUCLEOTIDE SEQUENCE [LARGE SCALE GENOMIC DNA]</scope>
    <source>
        <strain evidence="4">KKC1</strain>
    </source>
</reference>
<dbReference type="AlphaFoldDB" id="A0A1Z5HPX9"/>
<feature type="transmembrane region" description="Helical" evidence="1">
    <location>
        <begin position="81"/>
        <end position="99"/>
    </location>
</feature>
<gene>
    <name evidence="3" type="ORF">KKC1_07500</name>
</gene>
<dbReference type="OrthoDB" id="9759894at2"/>
<feature type="transmembrane region" description="Helical" evidence="1">
    <location>
        <begin position="347"/>
        <end position="366"/>
    </location>
</feature>
<accession>A0A1Z5HPX9</accession>
<proteinExistence type="predicted"/>
<feature type="transmembrane region" description="Helical" evidence="1">
    <location>
        <begin position="137"/>
        <end position="156"/>
    </location>
</feature>
<organism evidence="3 4">
    <name type="scientific">Calderihabitans maritimus</name>
    <dbReference type="NCBI Taxonomy" id="1246530"/>
    <lineage>
        <taxon>Bacteria</taxon>
        <taxon>Bacillati</taxon>
        <taxon>Bacillota</taxon>
        <taxon>Clostridia</taxon>
        <taxon>Neomoorellales</taxon>
        <taxon>Calderihabitantaceae</taxon>
        <taxon>Calderihabitans</taxon>
    </lineage>
</organism>
<feature type="transmembrane region" description="Helical" evidence="1">
    <location>
        <begin position="53"/>
        <end position="69"/>
    </location>
</feature>
<dbReference type="InterPro" id="IPR011853">
    <property type="entry name" value="TRAP_DctM-Dct_fused"/>
</dbReference>
<dbReference type="NCBIfam" id="TIGR02123">
    <property type="entry name" value="TRAP_fused"/>
    <property type="match status" value="1"/>
</dbReference>
<feature type="transmembrane region" description="Helical" evidence="1">
    <location>
        <begin position="440"/>
        <end position="462"/>
    </location>
</feature>
<feature type="domain" description="TRAP C4-dicarboxylate transport system permease DctM subunit" evidence="2">
    <location>
        <begin position="122"/>
        <end position="552"/>
    </location>
</feature>
<sequence length="635" mass="68136">MTIKNEESVNTAENKTRTLSGPLGIIFTIVASLFTLTYIYIAKFGVPNPQLNRGLYLGFTFVLCFMLYPATKKSPRHRLSIIDYLFLAASVAVIVYFIVEYPKMTFRAGEVTQTDIIFSIMAIIVTLEVTRRVLGNTLPIIAIVFLIYAYFGPYMPSIIAHRGFSIERIATYQFTTLFGIFGIVTSIFAKYVFLFIIFGTFLDKLGAAKFFIDLPYALTGRTRGGPAKAAVLVSGLMGSVSGSAVANVITTGTFTIPLMKKTGYKPHVAAGVETAASSGGQMVPPIMGAGAFLIAEFAGVPYWDIVKISIIPALLYFGSVLWLVDLEAARTGLRGLSKNDLPNIKEVIKSGWFFVLPLAAIILLLMQGYSPSQAGFWAIVTTVAVGMINKSTRISWREFVKLLRDAAVKSLTIGASAGTIGIIIGIVYLTGLGLKFSDLVVSLSGGMLPIAIILVGLASYVLGMGLTVTSSYIILAILAVPALTKLGVPLVASHLIVFWFSQDANITPPVCLAAFAAAGIAGADPMKTGWTSFKFGKGLYLMPFLFAYTPILLNGTVTEIIITFISVSLGIIAAGPALQGYFITDTGLLERIILGGAAFLLFHPALTTDGIGLALLTAVFLKQMLTRKKVVEIEA</sequence>
<dbReference type="Pfam" id="PF06808">
    <property type="entry name" value="DctM"/>
    <property type="match status" value="1"/>
</dbReference>
<dbReference type="EMBL" id="BDGJ01000020">
    <property type="protein sequence ID" value="GAW91589.1"/>
    <property type="molecule type" value="Genomic_DNA"/>
</dbReference>
<feature type="transmembrane region" description="Helical" evidence="1">
    <location>
        <begin position="410"/>
        <end position="434"/>
    </location>
</feature>
<dbReference type="Proteomes" id="UP000197032">
    <property type="component" value="Unassembled WGS sequence"/>
</dbReference>
<feature type="transmembrane region" description="Helical" evidence="1">
    <location>
        <begin position="592"/>
        <end position="621"/>
    </location>
</feature>
<dbReference type="InterPro" id="IPR010656">
    <property type="entry name" value="DctM"/>
</dbReference>
<comment type="caution">
    <text evidence="3">The sequence shown here is derived from an EMBL/GenBank/DDBJ whole genome shotgun (WGS) entry which is preliminary data.</text>
</comment>
<keyword evidence="1" id="KW-0472">Membrane</keyword>
<evidence type="ECO:0000256" key="1">
    <source>
        <dbReference type="SAM" id="Phobius"/>
    </source>
</evidence>
<dbReference type="PANTHER" id="PTHR43849">
    <property type="entry name" value="BLL3936 PROTEIN"/>
    <property type="match status" value="1"/>
</dbReference>
<feature type="transmembrane region" description="Helical" evidence="1">
    <location>
        <begin position="544"/>
        <end position="572"/>
    </location>
</feature>